<proteinExistence type="predicted"/>
<dbReference type="SUPFAM" id="SSF109709">
    <property type="entry name" value="KorB DNA-binding domain-like"/>
    <property type="match status" value="1"/>
</dbReference>
<dbReference type="SMART" id="SM00470">
    <property type="entry name" value="ParB"/>
    <property type="match status" value="1"/>
</dbReference>
<protein>
    <recommendedName>
        <fullName evidence="2">ParB-like N-terminal domain-containing protein</fullName>
    </recommendedName>
</protein>
<dbReference type="InterPro" id="IPR050336">
    <property type="entry name" value="Chromosome_partition/occlusion"/>
</dbReference>
<keyword evidence="1" id="KW-0159">Chromosome partition</keyword>
<dbReference type="EMBL" id="BARV01011781">
    <property type="protein sequence ID" value="GAI12091.1"/>
    <property type="molecule type" value="Genomic_DNA"/>
</dbReference>
<comment type="caution">
    <text evidence="3">The sequence shown here is derived from an EMBL/GenBank/DDBJ whole genome shotgun (WGS) entry which is preliminary data.</text>
</comment>
<dbReference type="GO" id="GO:0007059">
    <property type="term" value="P:chromosome segregation"/>
    <property type="evidence" value="ECO:0007669"/>
    <property type="project" value="UniProtKB-KW"/>
</dbReference>
<dbReference type="InterPro" id="IPR003115">
    <property type="entry name" value="ParB_N"/>
</dbReference>
<dbReference type="PANTHER" id="PTHR33375:SF1">
    <property type="entry name" value="CHROMOSOME-PARTITIONING PROTEIN PARB-RELATED"/>
    <property type="match status" value="1"/>
</dbReference>
<evidence type="ECO:0000313" key="3">
    <source>
        <dbReference type="EMBL" id="GAI12091.1"/>
    </source>
</evidence>
<evidence type="ECO:0000256" key="1">
    <source>
        <dbReference type="ARBA" id="ARBA00022829"/>
    </source>
</evidence>
<dbReference type="AlphaFoldDB" id="X1M213"/>
<sequence>MPNDYNTNVMPPDAYRRLVEDMRENGPGAIEPIIVRKDGKKFEIVDGFNRWRAAGELAWQTIPARIRGVSLGEAKVINYRKNSERGTINPFREAELFKSDMGEGMTQQEVAERYGVERSQVSYRLSLLKISGRARRFIDVT</sequence>
<gene>
    <name evidence="3" type="ORF">S06H3_22158</name>
</gene>
<accession>X1M213</accession>
<reference evidence="3" key="1">
    <citation type="journal article" date="2014" name="Front. Microbiol.">
        <title>High frequency of phylogenetically diverse reductive dehalogenase-homologous genes in deep subseafloor sedimentary metagenomes.</title>
        <authorList>
            <person name="Kawai M."/>
            <person name="Futagami T."/>
            <person name="Toyoda A."/>
            <person name="Takaki Y."/>
            <person name="Nishi S."/>
            <person name="Hori S."/>
            <person name="Arai W."/>
            <person name="Tsubouchi T."/>
            <person name="Morono Y."/>
            <person name="Uchiyama I."/>
            <person name="Ito T."/>
            <person name="Fujiyama A."/>
            <person name="Inagaki F."/>
            <person name="Takami H."/>
        </authorList>
    </citation>
    <scope>NUCLEOTIDE SEQUENCE</scope>
    <source>
        <strain evidence="3">Expedition CK06-06</strain>
    </source>
</reference>
<dbReference type="SUPFAM" id="SSF110849">
    <property type="entry name" value="ParB/Sulfiredoxin"/>
    <property type="match status" value="1"/>
</dbReference>
<name>X1M213_9ZZZZ</name>
<dbReference type="InterPro" id="IPR036086">
    <property type="entry name" value="ParB/Sulfiredoxin_sf"/>
</dbReference>
<feature type="non-terminal residue" evidence="3">
    <location>
        <position position="141"/>
    </location>
</feature>
<dbReference type="Gene3D" id="3.90.1530.10">
    <property type="entry name" value="Conserved hypothetical protein from pyrococcus furiosus pfu- 392566-001, ParB domain"/>
    <property type="match status" value="1"/>
</dbReference>
<dbReference type="InterPro" id="IPR042075">
    <property type="entry name" value="KorB_DNA-db"/>
</dbReference>
<evidence type="ECO:0000259" key="2">
    <source>
        <dbReference type="SMART" id="SM00470"/>
    </source>
</evidence>
<dbReference type="Gene3D" id="1.10.10.730">
    <property type="entry name" value="KorB DNA-binding domain"/>
    <property type="match status" value="1"/>
</dbReference>
<dbReference type="Pfam" id="PF17762">
    <property type="entry name" value="HTH_ParB"/>
    <property type="match status" value="1"/>
</dbReference>
<dbReference type="InterPro" id="IPR041468">
    <property type="entry name" value="HTH_ParB/Spo0J"/>
</dbReference>
<feature type="domain" description="ParB-like N-terminal" evidence="2">
    <location>
        <begin position="1"/>
        <end position="83"/>
    </location>
</feature>
<dbReference type="Pfam" id="PF02195">
    <property type="entry name" value="ParB_N"/>
    <property type="match status" value="1"/>
</dbReference>
<dbReference type="GO" id="GO:0005694">
    <property type="term" value="C:chromosome"/>
    <property type="evidence" value="ECO:0007669"/>
    <property type="project" value="TreeGrafter"/>
</dbReference>
<organism evidence="3">
    <name type="scientific">marine sediment metagenome</name>
    <dbReference type="NCBI Taxonomy" id="412755"/>
    <lineage>
        <taxon>unclassified sequences</taxon>
        <taxon>metagenomes</taxon>
        <taxon>ecological metagenomes</taxon>
    </lineage>
</organism>
<dbReference type="PANTHER" id="PTHR33375">
    <property type="entry name" value="CHROMOSOME-PARTITIONING PROTEIN PARB-RELATED"/>
    <property type="match status" value="1"/>
</dbReference>